<organism evidence="3 4">
    <name type="scientific">Parascaris univalens</name>
    <name type="common">Nematode worm</name>
    <dbReference type="NCBI Taxonomy" id="6257"/>
    <lineage>
        <taxon>Eukaryota</taxon>
        <taxon>Metazoa</taxon>
        <taxon>Ecdysozoa</taxon>
        <taxon>Nematoda</taxon>
        <taxon>Chromadorea</taxon>
        <taxon>Rhabditida</taxon>
        <taxon>Spirurina</taxon>
        <taxon>Ascaridomorpha</taxon>
        <taxon>Ascaridoidea</taxon>
        <taxon>Ascarididae</taxon>
        <taxon>Parascaris</taxon>
    </lineage>
</organism>
<evidence type="ECO:0000256" key="2">
    <source>
        <dbReference type="SAM" id="SignalP"/>
    </source>
</evidence>
<reference evidence="4" key="1">
    <citation type="submission" date="2022-11" db="UniProtKB">
        <authorList>
            <consortium name="WormBaseParasite"/>
        </authorList>
    </citation>
    <scope>IDENTIFICATION</scope>
</reference>
<evidence type="ECO:0000256" key="1">
    <source>
        <dbReference type="SAM" id="MobiDB-lite"/>
    </source>
</evidence>
<feature type="region of interest" description="Disordered" evidence="1">
    <location>
        <begin position="246"/>
        <end position="286"/>
    </location>
</feature>
<dbReference type="WBParaSite" id="PgR061_g013_t01">
    <property type="protein sequence ID" value="PgR061_g013_t01"/>
    <property type="gene ID" value="PgR061_g013"/>
</dbReference>
<dbReference type="Proteomes" id="UP000887569">
    <property type="component" value="Unplaced"/>
</dbReference>
<feature type="chain" id="PRO_5036695955" evidence="2">
    <location>
        <begin position="18"/>
        <end position="356"/>
    </location>
</feature>
<proteinExistence type="predicted"/>
<dbReference type="AlphaFoldDB" id="A0A915BV89"/>
<feature type="signal peptide" evidence="2">
    <location>
        <begin position="1"/>
        <end position="17"/>
    </location>
</feature>
<accession>A0A915BV89</accession>
<evidence type="ECO:0000313" key="4">
    <source>
        <dbReference type="WBParaSite" id="PgR061_g013_t01"/>
    </source>
</evidence>
<sequence>LCIAGITSAFGCLGGGASVCCQPSPSMNCGIRQRCPFSQSSYTSSYAFPRFNHRRYGQNSYVPRSQQEPIIAPIGGSHVSSGLGSNSFHQPHHLPHFNSLGGLDLSNPLRSPCSTSQINQVPRTFLNNRYQGHLLDTSYAYTGINDISAASYPIAQSREGGVLPPDAGSFTNVDRLVDLSRVETEIEVRGLPFENHQANEAPKASHGSPPINELAPSQPFSTVLANRTGIVPPALSNVSTAMNGMSSMPRPSLSGSYSTAESTKLSSPSNNPDIAWHTGSKQPQTSMEAVPNEMMQSLYDDISPTVASLSSLVNQRRKSPNGQAKASLQIQQAPSFFYKPIKKLLDDSQVARLWLQ</sequence>
<protein>
    <submittedName>
        <fullName evidence="4">Uncharacterized protein</fullName>
    </submittedName>
</protein>
<keyword evidence="2" id="KW-0732">Signal</keyword>
<evidence type="ECO:0000313" key="3">
    <source>
        <dbReference type="Proteomes" id="UP000887569"/>
    </source>
</evidence>
<name>A0A915BV89_PARUN</name>
<feature type="compositionally biased region" description="Polar residues" evidence="1">
    <location>
        <begin position="253"/>
        <end position="272"/>
    </location>
</feature>
<keyword evidence="3" id="KW-1185">Reference proteome</keyword>